<evidence type="ECO:0000313" key="2">
    <source>
        <dbReference type="Proteomes" id="UP000499080"/>
    </source>
</evidence>
<comment type="caution">
    <text evidence="1">The sequence shown here is derived from an EMBL/GenBank/DDBJ whole genome shotgun (WGS) entry which is preliminary data.</text>
</comment>
<gene>
    <name evidence="1" type="ORF">AVEN_263129_1</name>
</gene>
<protein>
    <submittedName>
        <fullName evidence="1">Uncharacterized protein</fullName>
    </submittedName>
</protein>
<reference evidence="1 2" key="1">
    <citation type="journal article" date="2019" name="Sci. Rep.">
        <title>Orb-weaving spider Araneus ventricosus genome elucidates the spidroin gene catalogue.</title>
        <authorList>
            <person name="Kono N."/>
            <person name="Nakamura H."/>
            <person name="Ohtoshi R."/>
            <person name="Moran D.A.P."/>
            <person name="Shinohara A."/>
            <person name="Yoshida Y."/>
            <person name="Fujiwara M."/>
            <person name="Mori M."/>
            <person name="Tomita M."/>
            <person name="Arakawa K."/>
        </authorList>
    </citation>
    <scope>NUCLEOTIDE SEQUENCE [LARGE SCALE GENOMIC DNA]</scope>
</reference>
<evidence type="ECO:0000313" key="1">
    <source>
        <dbReference type="EMBL" id="GBM37451.1"/>
    </source>
</evidence>
<sequence>MSIYTYYLFLDYFPTNSRIIFKESWLKMPALYWWESSNVQLRHSLEEESRHQACDKDPKSLRNIGAQTPFGSIRLHLEEYLIRGEEEEAFNIILFRNYITTVDAESFRPGH</sequence>
<proteinExistence type="predicted"/>
<dbReference type="EMBL" id="BGPR01000841">
    <property type="protein sequence ID" value="GBM37451.1"/>
    <property type="molecule type" value="Genomic_DNA"/>
</dbReference>
<name>A0A4Y2F893_ARAVE</name>
<keyword evidence="2" id="KW-1185">Reference proteome</keyword>
<dbReference type="Proteomes" id="UP000499080">
    <property type="component" value="Unassembled WGS sequence"/>
</dbReference>
<accession>A0A4Y2F893</accession>
<organism evidence="1 2">
    <name type="scientific">Araneus ventricosus</name>
    <name type="common">Orbweaver spider</name>
    <name type="synonym">Epeira ventricosa</name>
    <dbReference type="NCBI Taxonomy" id="182803"/>
    <lineage>
        <taxon>Eukaryota</taxon>
        <taxon>Metazoa</taxon>
        <taxon>Ecdysozoa</taxon>
        <taxon>Arthropoda</taxon>
        <taxon>Chelicerata</taxon>
        <taxon>Arachnida</taxon>
        <taxon>Araneae</taxon>
        <taxon>Araneomorphae</taxon>
        <taxon>Entelegynae</taxon>
        <taxon>Araneoidea</taxon>
        <taxon>Araneidae</taxon>
        <taxon>Araneus</taxon>
    </lineage>
</organism>
<dbReference type="AlphaFoldDB" id="A0A4Y2F893"/>